<name>A0A9J7YUW0_CYPCA</name>
<keyword evidence="2" id="KW-1185">Reference proteome</keyword>
<accession>A0A9J7YUW0</accession>
<reference evidence="1" key="2">
    <citation type="submission" date="2025-09" db="UniProtKB">
        <authorList>
            <consortium name="Ensembl"/>
        </authorList>
    </citation>
    <scope>IDENTIFICATION</scope>
</reference>
<evidence type="ECO:0000313" key="1">
    <source>
        <dbReference type="Ensembl" id="ENSCCRP00000121060.1"/>
    </source>
</evidence>
<dbReference type="AlphaFoldDB" id="A0A9J7YUW0"/>
<dbReference type="Ensembl" id="ENSCCRT00000135679.1">
    <property type="protein sequence ID" value="ENSCCRP00000121060.1"/>
    <property type="gene ID" value="ENSCCRG00000074254.1"/>
</dbReference>
<sequence>MVDNITADTTTAVDSSPLFLSTGISLAQGKMKLTFALILALQVSACVWATPEPDKELVEKYEGLKAVFFKRLINAWEKAQSSIQPMVESISSEGQAKEYFEEIKKSQRLQSAIKILSGLASDLEPVVNNARMALLGAYGHYLRPYVGEHLDKAITNIKPVLDTVLPHEG</sequence>
<dbReference type="GeneTree" id="ENSGT00390000015918"/>
<evidence type="ECO:0000313" key="2">
    <source>
        <dbReference type="Proteomes" id="UP001108240"/>
    </source>
</evidence>
<organism evidence="1 2">
    <name type="scientific">Cyprinus carpio carpio</name>
    <dbReference type="NCBI Taxonomy" id="630221"/>
    <lineage>
        <taxon>Eukaryota</taxon>
        <taxon>Metazoa</taxon>
        <taxon>Chordata</taxon>
        <taxon>Craniata</taxon>
        <taxon>Vertebrata</taxon>
        <taxon>Euteleostomi</taxon>
        <taxon>Actinopterygii</taxon>
        <taxon>Neopterygii</taxon>
        <taxon>Teleostei</taxon>
        <taxon>Ostariophysi</taxon>
        <taxon>Cypriniformes</taxon>
        <taxon>Cyprinidae</taxon>
        <taxon>Cyprininae</taxon>
        <taxon>Cyprinus</taxon>
    </lineage>
</organism>
<protein>
    <submittedName>
        <fullName evidence="1">Apolipoprotein A-II</fullName>
    </submittedName>
</protein>
<dbReference type="Proteomes" id="UP001108240">
    <property type="component" value="Unplaced"/>
</dbReference>
<proteinExistence type="predicted"/>
<dbReference type="OMA" id="RPHIGIT"/>
<reference evidence="1" key="1">
    <citation type="submission" date="2025-08" db="UniProtKB">
        <authorList>
            <consortium name="Ensembl"/>
        </authorList>
    </citation>
    <scope>IDENTIFICATION</scope>
</reference>